<feature type="domain" description="Peptidase S53" evidence="14">
    <location>
        <begin position="173"/>
        <end position="597"/>
    </location>
</feature>
<dbReference type="InterPro" id="IPR015366">
    <property type="entry name" value="S53_propep"/>
</dbReference>
<feature type="binding site" evidence="13">
    <location>
        <position position="549"/>
    </location>
    <ligand>
        <name>Ca(2+)</name>
        <dbReference type="ChEBI" id="CHEBI:29108"/>
    </ligand>
</feature>
<name>A0A8S2PSB2_9BILA</name>
<dbReference type="InterPro" id="IPR050819">
    <property type="entry name" value="Tripeptidyl-peptidase_I"/>
</dbReference>
<dbReference type="PANTHER" id="PTHR14218">
    <property type="entry name" value="PROTEASE S8 TRIPEPTIDYL PEPTIDASE I CLN2"/>
    <property type="match status" value="1"/>
</dbReference>
<evidence type="ECO:0000256" key="12">
    <source>
        <dbReference type="ARBA" id="ARBA00045460"/>
    </source>
</evidence>
<dbReference type="AlphaFoldDB" id="A0A8S2PSB2"/>
<protein>
    <recommendedName>
        <fullName evidence="3">Tripeptidyl-peptidase 1</fullName>
        <ecNumber evidence="2">3.4.14.9</ecNumber>
    </recommendedName>
    <alternativeName>
        <fullName evidence="10">Tripeptidyl aminopeptidase</fullName>
    </alternativeName>
    <alternativeName>
        <fullName evidence="11">Tripeptidyl-peptidase I</fullName>
    </alternativeName>
</protein>
<evidence type="ECO:0000256" key="4">
    <source>
        <dbReference type="ARBA" id="ARBA00022670"/>
    </source>
</evidence>
<dbReference type="CDD" id="cd04056">
    <property type="entry name" value="Peptidases_S53"/>
    <property type="match status" value="1"/>
</dbReference>
<dbReference type="GO" id="GO:0008240">
    <property type="term" value="F:tripeptidyl-peptidase activity"/>
    <property type="evidence" value="ECO:0007669"/>
    <property type="project" value="TreeGrafter"/>
</dbReference>
<comment type="catalytic activity">
    <reaction evidence="1">
        <text>Release of an N-terminal tripeptide from a polypeptide, but also has endopeptidase activity.</text>
        <dbReference type="EC" id="3.4.14.9"/>
    </reaction>
</comment>
<dbReference type="EMBL" id="CAJNOK010017297">
    <property type="protein sequence ID" value="CAF1261436.1"/>
    <property type="molecule type" value="Genomic_DNA"/>
</dbReference>
<evidence type="ECO:0000313" key="15">
    <source>
        <dbReference type="EMBL" id="CAF1261436.1"/>
    </source>
</evidence>
<dbReference type="InterPro" id="IPR000209">
    <property type="entry name" value="Peptidase_S8/S53_dom"/>
</dbReference>
<dbReference type="Pfam" id="PF09286">
    <property type="entry name" value="Pro-kuma_activ"/>
    <property type="match status" value="1"/>
</dbReference>
<evidence type="ECO:0000256" key="9">
    <source>
        <dbReference type="ARBA" id="ARBA00023145"/>
    </source>
</evidence>
<feature type="binding site" evidence="13">
    <location>
        <position position="575"/>
    </location>
    <ligand>
        <name>Ca(2+)</name>
        <dbReference type="ChEBI" id="CHEBI:29108"/>
    </ligand>
</feature>
<feature type="active site" description="Charge relay system" evidence="13">
    <location>
        <position position="251"/>
    </location>
</feature>
<accession>A0A8S2PSB2</accession>
<keyword evidence="7 13" id="KW-0720">Serine protease</keyword>
<dbReference type="Gene3D" id="3.40.50.200">
    <property type="entry name" value="Peptidase S8/S53 domain"/>
    <property type="match status" value="1"/>
</dbReference>
<evidence type="ECO:0000256" key="10">
    <source>
        <dbReference type="ARBA" id="ARBA00032232"/>
    </source>
</evidence>
<sequence>MKSSQTSPSNELITVSLVFKQDQNSVKALESLFWKITDPDSDQYQQWLTRKEIDKILKPHSKCYSLIQKWCKKQPFKKVNKIGTDVFKITTTVKHASELFSTKFYPYTHVQNKNRIIHRIHGQYQIPDKIYSCVDLTVGLDTFPLERNIFGRQQKFTDGNVDSSQQQLQQTDIITPQFLIDYYKIPNVKKTGLPGNDVSQGSIQFLGQYYDEKDLQKYSQAVNIRYRPLTSKHILGGINNQSDPGDEAVLDVEQMSGVNPLAENWFINYESGVNPDGSGENFYTTILTLNQLDDLPQVLSISYGDPETGLCNNFTADCNTTFNSNVIYIRRTNIEFMKLSMRGISILAASGDKGANGFGYEANCTNKIFHPAYPGTSPYLTSVGGTELIDIGYNDSESVPPACSVIIPPHGNTNATLAHCVSDGTEVAVDIGYSHYTSGGGFSTYTSQPIYQRRAVEKYFNLMKCQPPSSMYNRRNRGFPDVSAFGTRGFVVFNGTYQAFGGTSMSAPLWAGIVSILNSYSLKWTNKTLGFLNPLLYKISEECPTCFNDITLGDNKCPDRSYCTIKCQGFQAIRGWDPVTGLGSPNVEQMIKYINRLLKKKYNSRKYLLSKHLLY</sequence>
<dbReference type="Proteomes" id="UP000682733">
    <property type="component" value="Unassembled WGS sequence"/>
</dbReference>
<dbReference type="EMBL" id="CAJOBA010038849">
    <property type="protein sequence ID" value="CAF4067924.1"/>
    <property type="molecule type" value="Genomic_DNA"/>
</dbReference>
<dbReference type="CDD" id="cd11377">
    <property type="entry name" value="Pro-peptidase_S53"/>
    <property type="match status" value="1"/>
</dbReference>
<dbReference type="InterPro" id="IPR036852">
    <property type="entry name" value="Peptidase_S8/S53_dom_sf"/>
</dbReference>
<keyword evidence="5 13" id="KW-0479">Metal-binding</keyword>
<dbReference type="Proteomes" id="UP000677228">
    <property type="component" value="Unassembled WGS sequence"/>
</dbReference>
<dbReference type="SUPFAM" id="SSF52743">
    <property type="entry name" value="Subtilisin-like"/>
    <property type="match status" value="1"/>
</dbReference>
<evidence type="ECO:0000256" key="13">
    <source>
        <dbReference type="PROSITE-ProRule" id="PRU01032"/>
    </source>
</evidence>
<evidence type="ECO:0000256" key="8">
    <source>
        <dbReference type="ARBA" id="ARBA00022837"/>
    </source>
</evidence>
<evidence type="ECO:0000259" key="14">
    <source>
        <dbReference type="PROSITE" id="PS51695"/>
    </source>
</evidence>
<evidence type="ECO:0000256" key="2">
    <source>
        <dbReference type="ARBA" id="ARBA00012067"/>
    </source>
</evidence>
<dbReference type="GO" id="GO:0006508">
    <property type="term" value="P:proteolysis"/>
    <property type="evidence" value="ECO:0007669"/>
    <property type="project" value="UniProtKB-KW"/>
</dbReference>
<evidence type="ECO:0000313" key="17">
    <source>
        <dbReference type="Proteomes" id="UP000682733"/>
    </source>
</evidence>
<keyword evidence="4 13" id="KW-0645">Protease</keyword>
<dbReference type="InterPro" id="IPR023828">
    <property type="entry name" value="Peptidase_S8_Ser-AS"/>
</dbReference>
<organism evidence="16 17">
    <name type="scientific">Didymodactylos carnosus</name>
    <dbReference type="NCBI Taxonomy" id="1234261"/>
    <lineage>
        <taxon>Eukaryota</taxon>
        <taxon>Metazoa</taxon>
        <taxon>Spiralia</taxon>
        <taxon>Gnathifera</taxon>
        <taxon>Rotifera</taxon>
        <taxon>Eurotatoria</taxon>
        <taxon>Bdelloidea</taxon>
        <taxon>Philodinida</taxon>
        <taxon>Philodinidae</taxon>
        <taxon>Didymodactylos</taxon>
    </lineage>
</organism>
<dbReference type="PROSITE" id="PS51695">
    <property type="entry name" value="SEDOLISIN"/>
    <property type="match status" value="1"/>
</dbReference>
<feature type="binding site" evidence="13">
    <location>
        <position position="550"/>
    </location>
    <ligand>
        <name>Ca(2+)</name>
        <dbReference type="ChEBI" id="CHEBI:29108"/>
    </ligand>
</feature>
<feature type="binding site" evidence="13">
    <location>
        <position position="577"/>
    </location>
    <ligand>
        <name>Ca(2+)</name>
        <dbReference type="ChEBI" id="CHEBI:29108"/>
    </ligand>
</feature>
<evidence type="ECO:0000256" key="6">
    <source>
        <dbReference type="ARBA" id="ARBA00022801"/>
    </source>
</evidence>
<dbReference type="SUPFAM" id="SSF54897">
    <property type="entry name" value="Protease propeptides/inhibitors"/>
    <property type="match status" value="1"/>
</dbReference>
<proteinExistence type="predicted"/>
<dbReference type="GO" id="GO:0004252">
    <property type="term" value="F:serine-type endopeptidase activity"/>
    <property type="evidence" value="ECO:0007669"/>
    <property type="project" value="UniProtKB-UniRule"/>
</dbReference>
<keyword evidence="9" id="KW-0865">Zymogen</keyword>
<keyword evidence="6 13" id="KW-0378">Hydrolase</keyword>
<comment type="cofactor">
    <cofactor evidence="13">
        <name>Ca(2+)</name>
        <dbReference type="ChEBI" id="CHEBI:29108"/>
    </cofactor>
    <text evidence="13">Binds 1 Ca(2+) ion per subunit.</text>
</comment>
<dbReference type="PROSITE" id="PS00138">
    <property type="entry name" value="SUBTILASE_SER"/>
    <property type="match status" value="1"/>
</dbReference>
<evidence type="ECO:0000256" key="1">
    <source>
        <dbReference type="ARBA" id="ARBA00000884"/>
    </source>
</evidence>
<evidence type="ECO:0000256" key="11">
    <source>
        <dbReference type="ARBA" id="ARBA00032661"/>
    </source>
</evidence>
<dbReference type="EC" id="3.4.14.9" evidence="2"/>
<evidence type="ECO:0000313" key="16">
    <source>
        <dbReference type="EMBL" id="CAF4067924.1"/>
    </source>
</evidence>
<dbReference type="GO" id="GO:0046872">
    <property type="term" value="F:metal ion binding"/>
    <property type="evidence" value="ECO:0007669"/>
    <property type="project" value="UniProtKB-UniRule"/>
</dbReference>
<keyword evidence="8 13" id="KW-0106">Calcium</keyword>
<evidence type="ECO:0000256" key="7">
    <source>
        <dbReference type="ARBA" id="ARBA00022825"/>
    </source>
</evidence>
<dbReference type="InterPro" id="IPR030400">
    <property type="entry name" value="Sedolisin_dom"/>
</dbReference>
<dbReference type="SMART" id="SM00944">
    <property type="entry name" value="Pro-kuma_activ"/>
    <property type="match status" value="1"/>
</dbReference>
<dbReference type="Pfam" id="PF00082">
    <property type="entry name" value="Peptidase_S8"/>
    <property type="match status" value="1"/>
</dbReference>
<comment type="function">
    <text evidence="12">Lysosomal serine protease with tripeptidyl-peptidase I activity. May act as a non-specific lysosomal peptidase which generates tripeptides from the breakdown products produced by lysosomal proteinases. Requires substrates with an unsubstituted N-terminus.</text>
</comment>
<feature type="active site" description="Charge relay system" evidence="13">
    <location>
        <position position="504"/>
    </location>
</feature>
<reference evidence="16" key="1">
    <citation type="submission" date="2021-02" db="EMBL/GenBank/DDBJ databases">
        <authorList>
            <person name="Nowell W R."/>
        </authorList>
    </citation>
    <scope>NUCLEOTIDE SEQUENCE</scope>
</reference>
<gene>
    <name evidence="15" type="ORF">OVA965_LOCUS26747</name>
    <name evidence="16" type="ORF">TMI583_LOCUS27485</name>
</gene>
<evidence type="ECO:0000256" key="5">
    <source>
        <dbReference type="ARBA" id="ARBA00022723"/>
    </source>
</evidence>
<dbReference type="PANTHER" id="PTHR14218:SF15">
    <property type="entry name" value="TRIPEPTIDYL-PEPTIDASE 1"/>
    <property type="match status" value="1"/>
</dbReference>
<comment type="caution">
    <text evidence="16">The sequence shown here is derived from an EMBL/GenBank/DDBJ whole genome shotgun (WGS) entry which is preliminary data.</text>
</comment>
<evidence type="ECO:0000256" key="3">
    <source>
        <dbReference type="ARBA" id="ARBA00020254"/>
    </source>
</evidence>
<feature type="active site" description="Charge relay system" evidence="13">
    <location>
        <position position="247"/>
    </location>
</feature>